<evidence type="ECO:0000259" key="1">
    <source>
        <dbReference type="Pfam" id="PF13676"/>
    </source>
</evidence>
<dbReference type="InterPro" id="IPR000157">
    <property type="entry name" value="TIR_dom"/>
</dbReference>
<dbReference type="EMBL" id="JBBMEZ010000016">
    <property type="protein sequence ID" value="MEQ2470049.1"/>
    <property type="molecule type" value="Genomic_DNA"/>
</dbReference>
<reference evidence="2 3" key="1">
    <citation type="submission" date="2024-03" db="EMBL/GenBank/DDBJ databases">
        <title>Human intestinal bacterial collection.</title>
        <authorList>
            <person name="Pauvert C."/>
            <person name="Hitch T.C.A."/>
            <person name="Clavel T."/>
        </authorList>
    </citation>
    <scope>NUCLEOTIDE SEQUENCE [LARGE SCALE GENOMIC DNA]</scope>
    <source>
        <strain evidence="2 3">CLA-JM-H38</strain>
    </source>
</reference>
<dbReference type="Proteomes" id="UP001490816">
    <property type="component" value="Unassembled WGS sequence"/>
</dbReference>
<dbReference type="Gene3D" id="3.40.50.10140">
    <property type="entry name" value="Toll/interleukin-1 receptor homology (TIR) domain"/>
    <property type="match status" value="1"/>
</dbReference>
<dbReference type="SUPFAM" id="SSF52200">
    <property type="entry name" value="Toll/Interleukin receptor TIR domain"/>
    <property type="match status" value="1"/>
</dbReference>
<dbReference type="InterPro" id="IPR026906">
    <property type="entry name" value="LRR_5"/>
</dbReference>
<dbReference type="Gene3D" id="3.80.10.10">
    <property type="entry name" value="Ribonuclease Inhibitor"/>
    <property type="match status" value="2"/>
</dbReference>
<proteinExistence type="predicted"/>
<organism evidence="2 3">
    <name type="scientific">Ruminococcoides intestinale</name>
    <dbReference type="NCBI Taxonomy" id="3133162"/>
    <lineage>
        <taxon>Bacteria</taxon>
        <taxon>Bacillati</taxon>
        <taxon>Bacillota</taxon>
        <taxon>Clostridia</taxon>
        <taxon>Eubacteriales</taxon>
        <taxon>Oscillospiraceae</taxon>
        <taxon>Ruminococcoides</taxon>
    </lineage>
</organism>
<dbReference type="Pfam" id="PF13306">
    <property type="entry name" value="LRR_5"/>
    <property type="match status" value="2"/>
</dbReference>
<dbReference type="RefSeq" id="WP_117949716.1">
    <property type="nucleotide sequence ID" value="NZ_JBBMEZ010000016.1"/>
</dbReference>
<accession>A0ABV1F9J3</accession>
<feature type="domain" description="TIR" evidence="1">
    <location>
        <begin position="22"/>
        <end position="102"/>
    </location>
</feature>
<sequence>MEYKKALNISAPFSADEEKPFIFISYAHADRELVFPIIKNIYQKGWYVWYDEGLEIGDNYYQTLQDHISNCSLFLLFASNKSSVSEYINKCEIPQALKEHKPILICELYGKFDYASIPCTVPTTPPETLTQELEKITSLRRTSPREARGHLIRVSLCCFSRDLEYDFEVIKNGVRLTKYKGSLDNIKVPTIYPPNSELNVVELGDTFTDNHIIKTIYLPNGIIRFSFNCFRNCKRLKDIYFPSTVLFSYTRKGNVYPLEQGFFDFPSHKLRKVNIHCAPGSPIDKGFQKSKKQGVRIVPSDHLMASEICGRNIEPYAYCSFTTEESERIAGIIRELEKSFSCKLKGSYTWSFIEPYEDRHDTYYCLDDLFMYNYTQKTEDERQRDFANASCFIAFVNKAYICSDRINELFIAVKTNKKIAVYLLENCDLPKELNSLNDMHQLRFDTGTEDERIVKLSNWLSQNDCRVKSQIPDFDIIVKNTGIEILKYTGSKNHVVIENSYGGIKVTKICNGAFAYCDSILTLFIPKSVLEIEEKAFEHCENYLTVYCHENSIAHNFCVREKIPFQLL</sequence>
<dbReference type="Pfam" id="PF13676">
    <property type="entry name" value="TIR_2"/>
    <property type="match status" value="1"/>
</dbReference>
<name>A0ABV1F9J3_9FIRM</name>
<evidence type="ECO:0000313" key="3">
    <source>
        <dbReference type="Proteomes" id="UP001490816"/>
    </source>
</evidence>
<keyword evidence="3" id="KW-1185">Reference proteome</keyword>
<dbReference type="InterPro" id="IPR032675">
    <property type="entry name" value="LRR_dom_sf"/>
</dbReference>
<dbReference type="InterPro" id="IPR035897">
    <property type="entry name" value="Toll_tir_struct_dom_sf"/>
</dbReference>
<comment type="caution">
    <text evidence="2">The sequence shown here is derived from an EMBL/GenBank/DDBJ whole genome shotgun (WGS) entry which is preliminary data.</text>
</comment>
<evidence type="ECO:0000313" key="2">
    <source>
        <dbReference type="EMBL" id="MEQ2470049.1"/>
    </source>
</evidence>
<gene>
    <name evidence="2" type="ORF">WMO39_06870</name>
</gene>
<protein>
    <submittedName>
        <fullName evidence="2">TIR domain-containing protein</fullName>
    </submittedName>
</protein>